<evidence type="ECO:0000259" key="4">
    <source>
        <dbReference type="Pfam" id="PF18052"/>
    </source>
</evidence>
<keyword evidence="2" id="KW-0547">Nucleotide-binding</keyword>
<protein>
    <recommendedName>
        <fullName evidence="4">Disease resistance N-terminal domain-containing protein</fullName>
    </recommendedName>
</protein>
<evidence type="ECO:0000313" key="5">
    <source>
        <dbReference type="EMBL" id="CAI0473716.1"/>
    </source>
</evidence>
<sequence>MLDEKVVLDAAKQGAKSLGKAVAPIATQHVKMLFGVNKELDRLRSTVDAIEAVLKDAAAAAGGGGGGGLSYQDGEWVDNLARMRDEAADLLKSYSARKRRHDAILNRRFNCVSLASYAVSVPGYWVENYFAALKVSKIRERLDAMAKDRKTVHSNFR</sequence>
<reference evidence="5" key="1">
    <citation type="submission" date="2022-08" db="EMBL/GenBank/DDBJ databases">
        <authorList>
            <person name="Gutierrez-Valencia J."/>
        </authorList>
    </citation>
    <scope>NUCLEOTIDE SEQUENCE</scope>
</reference>
<keyword evidence="6" id="KW-1185">Reference proteome</keyword>
<dbReference type="GO" id="GO:0000166">
    <property type="term" value="F:nucleotide binding"/>
    <property type="evidence" value="ECO:0007669"/>
    <property type="project" value="UniProtKB-KW"/>
</dbReference>
<evidence type="ECO:0000256" key="1">
    <source>
        <dbReference type="ARBA" id="ARBA00022737"/>
    </source>
</evidence>
<dbReference type="EMBL" id="CAMGYJ010000009">
    <property type="protein sequence ID" value="CAI0473716.1"/>
    <property type="molecule type" value="Genomic_DNA"/>
</dbReference>
<organism evidence="5 6">
    <name type="scientific">Linum tenue</name>
    <dbReference type="NCBI Taxonomy" id="586396"/>
    <lineage>
        <taxon>Eukaryota</taxon>
        <taxon>Viridiplantae</taxon>
        <taxon>Streptophyta</taxon>
        <taxon>Embryophyta</taxon>
        <taxon>Tracheophyta</taxon>
        <taxon>Spermatophyta</taxon>
        <taxon>Magnoliopsida</taxon>
        <taxon>eudicotyledons</taxon>
        <taxon>Gunneridae</taxon>
        <taxon>Pentapetalae</taxon>
        <taxon>rosids</taxon>
        <taxon>fabids</taxon>
        <taxon>Malpighiales</taxon>
        <taxon>Linaceae</taxon>
        <taxon>Linum</taxon>
    </lineage>
</organism>
<dbReference type="InterPro" id="IPR041118">
    <property type="entry name" value="Rx_N"/>
</dbReference>
<evidence type="ECO:0000256" key="3">
    <source>
        <dbReference type="ARBA" id="ARBA00022821"/>
    </source>
</evidence>
<proteinExistence type="predicted"/>
<dbReference type="AlphaFoldDB" id="A0AAV0PRX8"/>
<accession>A0AAV0PRX8</accession>
<dbReference type="GO" id="GO:0006952">
    <property type="term" value="P:defense response"/>
    <property type="evidence" value="ECO:0007669"/>
    <property type="project" value="UniProtKB-KW"/>
</dbReference>
<dbReference type="Gene3D" id="1.20.5.4130">
    <property type="match status" value="1"/>
</dbReference>
<keyword evidence="3" id="KW-0611">Plant defense</keyword>
<evidence type="ECO:0000313" key="6">
    <source>
        <dbReference type="Proteomes" id="UP001154282"/>
    </source>
</evidence>
<keyword evidence="1" id="KW-0677">Repeat</keyword>
<name>A0AAV0PRX8_9ROSI</name>
<feature type="domain" description="Disease resistance N-terminal" evidence="4">
    <location>
        <begin position="19"/>
        <end position="103"/>
    </location>
</feature>
<dbReference type="Pfam" id="PF18052">
    <property type="entry name" value="Rx_N"/>
    <property type="match status" value="1"/>
</dbReference>
<evidence type="ECO:0000256" key="2">
    <source>
        <dbReference type="ARBA" id="ARBA00022741"/>
    </source>
</evidence>
<dbReference type="Proteomes" id="UP001154282">
    <property type="component" value="Unassembled WGS sequence"/>
</dbReference>
<comment type="caution">
    <text evidence="5">The sequence shown here is derived from an EMBL/GenBank/DDBJ whole genome shotgun (WGS) entry which is preliminary data.</text>
</comment>
<gene>
    <name evidence="5" type="ORF">LITE_LOCUS39756</name>
</gene>